<reference evidence="7 8" key="1">
    <citation type="submission" date="2023-11" db="EMBL/GenBank/DDBJ databases">
        <title>30 novel species of actinomycetes from the DSMZ collection.</title>
        <authorList>
            <person name="Nouioui I."/>
        </authorList>
    </citation>
    <scope>NUCLEOTIDE SEQUENCE [LARGE SCALE GENOMIC DNA]</scope>
    <source>
        <strain evidence="7 8">DSM 41602</strain>
    </source>
</reference>
<dbReference type="Pfam" id="PF00271">
    <property type="entry name" value="Helicase_C"/>
    <property type="match status" value="1"/>
</dbReference>
<dbReference type="CDD" id="cd18793">
    <property type="entry name" value="SF2_C_SNF"/>
    <property type="match status" value="1"/>
</dbReference>
<sequence>MPGTARISNAAAIVAPPKENDLVEVRGQSWVVSGVESAPAGDVTVVHLQSVADGRYGDTLSVIWEVEPGRRVLPAGSLPDASAGAFDQPEQLAAFLDAVRWSAVASADVRTLQAPFRSGVAVEPYQLEPVARAVGAPRVNLLLADDVGLGKTVEAGLVAEELRLRGRAHRIMVVCPAGLTLKWRDEMAEKFGHDFTVIDSARCAELRRTHGSAANPFRVFPLTIVSLPWLRTPKAQRLIDEVLPPGGSTELPGRPGRRTFDLLILDEAHHVAPSAPKQIYAVDSQQTKLIRRLAPHFEHRLFLSATPHNGYQASYTALLELIDNQRFFRGVEPDKAALDDTVVRRLKSTVTNEDGTPRFRTRESKALPVEYPDTEREIHSLLTRYAALRKKRVAPDRRGGRKAVDLVTLLLKKRLFSSPAAFAHTVGVHLESVRAKARSGGPGSPGVKEAPVETPLWITQYEEYAGELDDEQMSEAEDDAITRAATVTPNATDDEAELLERMAHWGQAHQASPDAKAKELVKTLKAICRIGSGWGNERVVVFTEYRDTQDWLLTLLQQEGLAQEGRVLTLHGGRSAEEREQIRLAFQEPPASPEGKVRILIATDAASEGIDLQDHCRYLINYDIPFNPNKLEQRIGRIDRYGQRHNPQIMHFIGAAWDKAKTDVYEADLEFLARIAKKVAQMEEDLGEVNAVLADKVQLRMTGQLTDYDIEHARAKQIKGRLAGGKVDAEQNVTEQVQRLSAQLKQTTTDLGITPDRVARVVNTALNLAKQQPLAPCLDENPPSEDDFRQGLFTVPTLTGSWERATRGLPDKLRPDVLRPVTFDPGAASGRPDIVLAHLNHPLVAMSTRLLRAAVWNADNVGLRRITAVVSDDPALETTFVGAYARFVLVGTDGQRLHEEILHAGGWLGENGWQRRLRGVEAVGSILDRALTQGRPAKDRIVHRLQQSWSKTYEGLTQSIEARGKERKASLIDRLAERQADEEKRINATLDRSRRTLRARLGETSPDAASPAGGMDALFGMDDLKDPAERRQLAEDRVRWRAKLDGLEDERKRELAAIAARYLDPQDHLFPVAVVFVIPAKEVS</sequence>
<keyword evidence="2" id="KW-0378">Hydrolase</keyword>
<dbReference type="RefSeq" id="WP_079059678.1">
    <property type="nucleotide sequence ID" value="NZ_JBEYSQ010000013.1"/>
</dbReference>
<evidence type="ECO:0000259" key="6">
    <source>
        <dbReference type="PROSITE" id="PS51194"/>
    </source>
</evidence>
<dbReference type="InterPro" id="IPR000330">
    <property type="entry name" value="SNF2_N"/>
</dbReference>
<dbReference type="SMART" id="SM00490">
    <property type="entry name" value="HELICc"/>
    <property type="match status" value="1"/>
</dbReference>
<dbReference type="Proteomes" id="UP001354649">
    <property type="component" value="Unassembled WGS sequence"/>
</dbReference>
<name>A0ABD5JR43_9ACTN</name>
<dbReference type="PROSITE" id="PS51194">
    <property type="entry name" value="HELICASE_CTER"/>
    <property type="match status" value="1"/>
</dbReference>
<dbReference type="NCBIfam" id="NF038317">
    <property type="entry name" value="DISARM_DrmD"/>
    <property type="match status" value="1"/>
</dbReference>
<dbReference type="GO" id="GO:0016787">
    <property type="term" value="F:hydrolase activity"/>
    <property type="evidence" value="ECO:0007669"/>
    <property type="project" value="UniProtKB-KW"/>
</dbReference>
<keyword evidence="1" id="KW-0547">Nucleotide-binding</keyword>
<keyword evidence="4" id="KW-0067">ATP-binding</keyword>
<dbReference type="SUPFAM" id="SSF52540">
    <property type="entry name" value="P-loop containing nucleoside triphosphate hydrolases"/>
    <property type="match status" value="2"/>
</dbReference>
<dbReference type="PANTHER" id="PTHR45766">
    <property type="entry name" value="DNA ANNEALING HELICASE AND ENDONUCLEASE ZRANB3 FAMILY MEMBER"/>
    <property type="match status" value="1"/>
</dbReference>
<dbReference type="Gene3D" id="3.40.50.300">
    <property type="entry name" value="P-loop containing nucleotide triphosphate hydrolases"/>
    <property type="match status" value="1"/>
</dbReference>
<dbReference type="InterPro" id="IPR049730">
    <property type="entry name" value="SNF2/RAD54-like_C"/>
</dbReference>
<dbReference type="SMART" id="SM00487">
    <property type="entry name" value="DEXDc"/>
    <property type="match status" value="1"/>
</dbReference>
<dbReference type="PANTHER" id="PTHR45766:SF6">
    <property type="entry name" value="SWI_SNF-RELATED MATRIX-ASSOCIATED ACTIN-DEPENDENT REGULATOR OF CHROMATIN SUBFAMILY A-LIKE PROTEIN 1"/>
    <property type="match status" value="1"/>
</dbReference>
<evidence type="ECO:0000256" key="3">
    <source>
        <dbReference type="ARBA" id="ARBA00022806"/>
    </source>
</evidence>
<proteinExistence type="predicted"/>
<dbReference type="GO" id="GO:0004386">
    <property type="term" value="F:helicase activity"/>
    <property type="evidence" value="ECO:0007669"/>
    <property type="project" value="UniProtKB-KW"/>
</dbReference>
<evidence type="ECO:0000313" key="8">
    <source>
        <dbReference type="Proteomes" id="UP001354649"/>
    </source>
</evidence>
<dbReference type="InterPro" id="IPR038718">
    <property type="entry name" value="SNF2-like_sf"/>
</dbReference>
<dbReference type="AlphaFoldDB" id="A0ABD5JR43"/>
<feature type="domain" description="Helicase ATP-binding" evidence="5">
    <location>
        <begin position="132"/>
        <end position="325"/>
    </location>
</feature>
<dbReference type="Gene3D" id="3.40.50.10810">
    <property type="entry name" value="Tandem AAA-ATPase domain"/>
    <property type="match status" value="1"/>
</dbReference>
<dbReference type="InterPro" id="IPR057342">
    <property type="entry name" value="DEXDc_RapA"/>
</dbReference>
<protein>
    <submittedName>
        <fullName evidence="7">DISARM system SNF2-like helicase DrmD</fullName>
    </submittedName>
</protein>
<gene>
    <name evidence="7" type="primary">drmD</name>
    <name evidence="7" type="ORF">V2K49_42375</name>
</gene>
<dbReference type="InterPro" id="IPR001650">
    <property type="entry name" value="Helicase_C-like"/>
</dbReference>
<accession>A0ABD5JR43</accession>
<dbReference type="InterPro" id="IPR014001">
    <property type="entry name" value="Helicase_ATP-bd"/>
</dbReference>
<evidence type="ECO:0000256" key="1">
    <source>
        <dbReference type="ARBA" id="ARBA00022741"/>
    </source>
</evidence>
<evidence type="ECO:0000256" key="2">
    <source>
        <dbReference type="ARBA" id="ARBA00022801"/>
    </source>
</evidence>
<dbReference type="InterPro" id="IPR027417">
    <property type="entry name" value="P-loop_NTPase"/>
</dbReference>
<dbReference type="EMBL" id="JAZBJQ010000050">
    <property type="protein sequence ID" value="MEE4589584.1"/>
    <property type="molecule type" value="Genomic_DNA"/>
</dbReference>
<keyword evidence="3" id="KW-0347">Helicase</keyword>
<evidence type="ECO:0000259" key="5">
    <source>
        <dbReference type="PROSITE" id="PS51192"/>
    </source>
</evidence>
<dbReference type="CDD" id="cd18011">
    <property type="entry name" value="DEXDc_RapA"/>
    <property type="match status" value="1"/>
</dbReference>
<feature type="domain" description="Helicase C-terminal" evidence="6">
    <location>
        <begin position="526"/>
        <end position="697"/>
    </location>
</feature>
<evidence type="ECO:0000313" key="7">
    <source>
        <dbReference type="EMBL" id="MEE4589584.1"/>
    </source>
</evidence>
<comment type="caution">
    <text evidence="7">The sequence shown here is derived from an EMBL/GenBank/DDBJ whole genome shotgun (WGS) entry which is preliminary data.</text>
</comment>
<dbReference type="PROSITE" id="PS51192">
    <property type="entry name" value="HELICASE_ATP_BIND_1"/>
    <property type="match status" value="1"/>
</dbReference>
<dbReference type="Pfam" id="PF00176">
    <property type="entry name" value="SNF2-rel_dom"/>
    <property type="match status" value="1"/>
</dbReference>
<organism evidence="7 8">
    <name type="scientific">Streptomyces antimycoticus</name>
    <dbReference type="NCBI Taxonomy" id="68175"/>
    <lineage>
        <taxon>Bacteria</taxon>
        <taxon>Bacillati</taxon>
        <taxon>Actinomycetota</taxon>
        <taxon>Actinomycetes</taxon>
        <taxon>Kitasatosporales</taxon>
        <taxon>Streptomycetaceae</taxon>
        <taxon>Streptomyces</taxon>
        <taxon>Streptomyces violaceusniger group</taxon>
    </lineage>
</organism>
<dbReference type="GO" id="GO:0005524">
    <property type="term" value="F:ATP binding"/>
    <property type="evidence" value="ECO:0007669"/>
    <property type="project" value="UniProtKB-KW"/>
</dbReference>
<evidence type="ECO:0000256" key="4">
    <source>
        <dbReference type="ARBA" id="ARBA00022840"/>
    </source>
</evidence>